<dbReference type="InterPro" id="IPR056173">
    <property type="entry name" value="Sec20_C"/>
</dbReference>
<evidence type="ECO:0000313" key="13">
    <source>
        <dbReference type="Proteomes" id="UP000010422"/>
    </source>
</evidence>
<dbReference type="Pfam" id="PF03908">
    <property type="entry name" value="Sec20"/>
    <property type="match status" value="1"/>
</dbReference>
<keyword evidence="5" id="KW-0931">ER-Golgi transport</keyword>
<feature type="domain" description="Sec20 C-terminal" evidence="11">
    <location>
        <begin position="143"/>
        <end position="232"/>
    </location>
</feature>
<dbReference type="InterPro" id="IPR005606">
    <property type="entry name" value="Sec20"/>
</dbReference>
<evidence type="ECO:0000256" key="1">
    <source>
        <dbReference type="ARBA" id="ARBA00004163"/>
    </source>
</evidence>
<proteinExistence type="inferred from homology"/>
<evidence type="ECO:0000256" key="8">
    <source>
        <dbReference type="ARBA" id="ARBA00023136"/>
    </source>
</evidence>
<evidence type="ECO:0000256" key="6">
    <source>
        <dbReference type="ARBA" id="ARBA00022989"/>
    </source>
</evidence>
<evidence type="ECO:0000313" key="12">
    <source>
        <dbReference type="EMBL" id="CCJ30356.1"/>
    </source>
</evidence>
<keyword evidence="7" id="KW-0175">Coiled coil</keyword>
<reference evidence="12 13" key="1">
    <citation type="journal article" date="2012" name="MBio">
        <title>De novo assembly of the Pneumocystis jirovecii genome from a single bronchoalveolar lavage fluid specimen from a patient.</title>
        <authorList>
            <person name="Cisse O.H."/>
            <person name="Pagni M."/>
            <person name="Hauser P.M."/>
        </authorList>
    </citation>
    <scope>NUCLEOTIDE SEQUENCE [LARGE SCALE GENOMIC DNA]</scope>
    <source>
        <strain evidence="12 13">SE8</strain>
    </source>
</reference>
<sequence>MDFKNELRSIKKCYWEVVDLIQKLGRISEFSGENLEKLGLEIRVKLKQTEAMLEKLFVMLEDLEDEEIKAEYLEICNKLKDDLKISRQDFRKALLKLNQNMHLKNQKDREQLLGDAKERATILQKRTKDMKESSYGDRAVNASSNVLSALIELHQLMESEMSRSAVTLEELESSSNTLQSLQENYLTFGTLLTKSRKLLSELEYANKFDRFLIIFSLIFFLLVVGWIIYKRLLRHLIHTIFWIFFVKLRDFNGSLENYNVDSLKFSTSNQKNLNNRYFCLIYLIRESLTFQKMILHFEKLDI</sequence>
<evidence type="ECO:0000256" key="4">
    <source>
        <dbReference type="ARBA" id="ARBA00022824"/>
    </source>
</evidence>
<dbReference type="STRING" id="1209962.L0PD88"/>
<comment type="caution">
    <text evidence="12">The sequence shown here is derived from an EMBL/GenBank/DDBJ whole genome shotgun (WGS) entry which is preliminary data.</text>
</comment>
<comment type="similarity">
    <text evidence="9">Belongs to the SEC20 family.</text>
</comment>
<evidence type="ECO:0000259" key="11">
    <source>
        <dbReference type="Pfam" id="PF03908"/>
    </source>
</evidence>
<dbReference type="VEuPathDB" id="FungiDB:PNEJI1_000402"/>
<dbReference type="GO" id="GO:0031201">
    <property type="term" value="C:SNARE complex"/>
    <property type="evidence" value="ECO:0007669"/>
    <property type="project" value="TreeGrafter"/>
</dbReference>
<keyword evidence="8 10" id="KW-0472">Membrane</keyword>
<dbReference type="PANTHER" id="PTHR12825">
    <property type="entry name" value="BNIP1-RELATED"/>
    <property type="match status" value="1"/>
</dbReference>
<evidence type="ECO:0000256" key="7">
    <source>
        <dbReference type="ARBA" id="ARBA00023054"/>
    </source>
</evidence>
<gene>
    <name evidence="12" type="ORF">PNEJI1_000402</name>
</gene>
<accession>L0PD88</accession>
<comment type="subcellular location">
    <subcellularLocation>
        <location evidence="1">Endoplasmic reticulum membrane</location>
        <topology evidence="1">Single-pass type IV membrane protein</topology>
    </subcellularLocation>
</comment>
<keyword evidence="6 10" id="KW-1133">Transmembrane helix</keyword>
<protein>
    <recommendedName>
        <fullName evidence="11">Sec20 C-terminal domain-containing protein</fullName>
    </recommendedName>
</protein>
<keyword evidence="2" id="KW-0813">Transport</keyword>
<dbReference type="PANTHER" id="PTHR12825:SF0">
    <property type="entry name" value="VESICLE TRANSPORT PROTEIN SEC20"/>
    <property type="match status" value="1"/>
</dbReference>
<keyword evidence="4" id="KW-0256">Endoplasmic reticulum</keyword>
<feature type="transmembrane region" description="Helical" evidence="10">
    <location>
        <begin position="211"/>
        <end position="229"/>
    </location>
</feature>
<evidence type="ECO:0000256" key="9">
    <source>
        <dbReference type="ARBA" id="ARBA00037934"/>
    </source>
</evidence>
<dbReference type="GO" id="GO:0006890">
    <property type="term" value="P:retrograde vesicle-mediated transport, Golgi to endoplasmic reticulum"/>
    <property type="evidence" value="ECO:0007669"/>
    <property type="project" value="InterPro"/>
</dbReference>
<dbReference type="GO" id="GO:0005789">
    <property type="term" value="C:endoplasmic reticulum membrane"/>
    <property type="evidence" value="ECO:0007669"/>
    <property type="project" value="UniProtKB-SubCell"/>
</dbReference>
<dbReference type="EMBL" id="CAKM01000248">
    <property type="protein sequence ID" value="CCJ30356.1"/>
    <property type="molecule type" value="Genomic_DNA"/>
</dbReference>
<dbReference type="Proteomes" id="UP000010422">
    <property type="component" value="Unassembled WGS sequence"/>
</dbReference>
<evidence type="ECO:0000256" key="3">
    <source>
        <dbReference type="ARBA" id="ARBA00022692"/>
    </source>
</evidence>
<dbReference type="InParanoid" id="L0PD88"/>
<name>L0PD88_PNEJI</name>
<dbReference type="AlphaFoldDB" id="L0PD88"/>
<evidence type="ECO:0000256" key="10">
    <source>
        <dbReference type="SAM" id="Phobius"/>
    </source>
</evidence>
<organism evidence="13">
    <name type="scientific">Pneumocystis jirovecii</name>
    <name type="common">Human pneumocystis pneumonia agent</name>
    <dbReference type="NCBI Taxonomy" id="42068"/>
    <lineage>
        <taxon>Eukaryota</taxon>
        <taxon>Fungi</taxon>
        <taxon>Dikarya</taxon>
        <taxon>Ascomycota</taxon>
        <taxon>Taphrinomycotina</taxon>
        <taxon>Pneumocystomycetes</taxon>
        <taxon>Pneumocystaceae</taxon>
        <taxon>Pneumocystis</taxon>
    </lineage>
</organism>
<keyword evidence="3 10" id="KW-0812">Transmembrane</keyword>
<dbReference type="GO" id="GO:0005484">
    <property type="term" value="F:SNAP receptor activity"/>
    <property type="evidence" value="ECO:0007669"/>
    <property type="project" value="InterPro"/>
</dbReference>
<evidence type="ECO:0000256" key="5">
    <source>
        <dbReference type="ARBA" id="ARBA00022892"/>
    </source>
</evidence>
<evidence type="ECO:0000256" key="2">
    <source>
        <dbReference type="ARBA" id="ARBA00022448"/>
    </source>
</evidence>